<protein>
    <submittedName>
        <fullName evidence="7">Trypsin-1</fullName>
    </submittedName>
</protein>
<dbReference type="GO" id="GO:0004252">
    <property type="term" value="F:serine-type endopeptidase activity"/>
    <property type="evidence" value="ECO:0007669"/>
    <property type="project" value="InterPro"/>
</dbReference>
<dbReference type="InterPro" id="IPR001254">
    <property type="entry name" value="Trypsin_dom"/>
</dbReference>
<evidence type="ECO:0000256" key="2">
    <source>
        <dbReference type="ARBA" id="ARBA00022525"/>
    </source>
</evidence>
<dbReference type="InterPro" id="IPR018114">
    <property type="entry name" value="TRYPSIN_HIS"/>
</dbReference>
<evidence type="ECO:0000256" key="4">
    <source>
        <dbReference type="ARBA" id="ARBA00022801"/>
    </source>
</evidence>
<evidence type="ECO:0000313" key="8">
    <source>
        <dbReference type="Proteomes" id="UP000094527"/>
    </source>
</evidence>
<dbReference type="PROSITE" id="PS00134">
    <property type="entry name" value="TRYPSIN_HIS"/>
    <property type="match status" value="1"/>
</dbReference>
<dbReference type="Gene3D" id="2.40.10.10">
    <property type="entry name" value="Trypsin-like serine proteases"/>
    <property type="match status" value="1"/>
</dbReference>
<sequence>MRLEFVVLMLALGFFGNIGGYDSVRLRQKIRWELSPKLHGGPVGAIALIQILWEDPVTPTTGHWKNRRRNKCRLSETPYQLRLIIRKPGSVTNCGAVLVAAFNIQFALTAAHCVNGATASPSKMEVIAGLHNLKRNTGSEQTKNPIWVVKHSRYTSGNSANDIAILFFATRFNPTSAVRPIALPRHEYPQPGQVKISGWGSTSIGRPNSQSIYPDILQVLTISTFRQCGMPAGQRRTSCGIDSNGRMYVAGLSSYHLGGCGGGRFPMFYTRVSAYI</sequence>
<dbReference type="InterPro" id="IPR050127">
    <property type="entry name" value="Serine_Proteases_S1"/>
</dbReference>
<dbReference type="SMART" id="SM00020">
    <property type="entry name" value="Tryp_SPc"/>
    <property type="match status" value="1"/>
</dbReference>
<dbReference type="OrthoDB" id="5565075at2759"/>
<keyword evidence="2" id="KW-0964">Secreted</keyword>
<dbReference type="GO" id="GO:0006508">
    <property type="term" value="P:proteolysis"/>
    <property type="evidence" value="ECO:0007669"/>
    <property type="project" value="UniProtKB-KW"/>
</dbReference>
<evidence type="ECO:0000256" key="5">
    <source>
        <dbReference type="ARBA" id="ARBA00022825"/>
    </source>
</evidence>
<dbReference type="GO" id="GO:0005615">
    <property type="term" value="C:extracellular space"/>
    <property type="evidence" value="ECO:0007669"/>
    <property type="project" value="TreeGrafter"/>
</dbReference>
<proteinExistence type="predicted"/>
<dbReference type="CDD" id="cd00190">
    <property type="entry name" value="Tryp_SPc"/>
    <property type="match status" value="1"/>
</dbReference>
<keyword evidence="8" id="KW-1185">Reference proteome</keyword>
<keyword evidence="4" id="KW-0378">Hydrolase</keyword>
<reference evidence="7 8" key="1">
    <citation type="journal article" date="2016" name="Genome Biol. Evol.">
        <title>Gene Family Evolution Reflects Adaptation to Soil Environmental Stressors in the Genome of the Collembolan Orchesella cincta.</title>
        <authorList>
            <person name="Faddeeva-Vakhrusheva A."/>
            <person name="Derks M.F."/>
            <person name="Anvar S.Y."/>
            <person name="Agamennone V."/>
            <person name="Suring W."/>
            <person name="Smit S."/>
            <person name="van Straalen N.M."/>
            <person name="Roelofs D."/>
        </authorList>
    </citation>
    <scope>NUCLEOTIDE SEQUENCE [LARGE SCALE GENOMIC DNA]</scope>
    <source>
        <tissue evidence="7">Mixed pool</tissue>
    </source>
</reference>
<evidence type="ECO:0000313" key="7">
    <source>
        <dbReference type="EMBL" id="ODM88591.1"/>
    </source>
</evidence>
<keyword evidence="5" id="KW-0720">Serine protease</keyword>
<dbReference type="OMA" id="KIRWELS"/>
<dbReference type="InterPro" id="IPR009003">
    <property type="entry name" value="Peptidase_S1_PA"/>
</dbReference>
<evidence type="ECO:0000256" key="3">
    <source>
        <dbReference type="ARBA" id="ARBA00022670"/>
    </source>
</evidence>
<evidence type="ECO:0000259" key="6">
    <source>
        <dbReference type="PROSITE" id="PS50240"/>
    </source>
</evidence>
<comment type="subcellular location">
    <subcellularLocation>
        <location evidence="1">Secreted</location>
    </subcellularLocation>
</comment>
<organism evidence="7 8">
    <name type="scientific">Orchesella cincta</name>
    <name type="common">Springtail</name>
    <name type="synonym">Podura cincta</name>
    <dbReference type="NCBI Taxonomy" id="48709"/>
    <lineage>
        <taxon>Eukaryota</taxon>
        <taxon>Metazoa</taxon>
        <taxon>Ecdysozoa</taxon>
        <taxon>Arthropoda</taxon>
        <taxon>Hexapoda</taxon>
        <taxon>Collembola</taxon>
        <taxon>Entomobryomorpha</taxon>
        <taxon>Entomobryoidea</taxon>
        <taxon>Orchesellidae</taxon>
        <taxon>Orchesellinae</taxon>
        <taxon>Orchesella</taxon>
    </lineage>
</organism>
<evidence type="ECO:0000256" key="1">
    <source>
        <dbReference type="ARBA" id="ARBA00004613"/>
    </source>
</evidence>
<dbReference type="EMBL" id="LJIJ01003404">
    <property type="protein sequence ID" value="ODM88591.1"/>
    <property type="molecule type" value="Genomic_DNA"/>
</dbReference>
<feature type="domain" description="Peptidase S1" evidence="6">
    <location>
        <begin position="38"/>
        <end position="276"/>
    </location>
</feature>
<keyword evidence="3" id="KW-0645">Protease</keyword>
<accession>A0A1D2M6P1</accession>
<dbReference type="InterPro" id="IPR043504">
    <property type="entry name" value="Peptidase_S1_PA_chymotrypsin"/>
</dbReference>
<gene>
    <name evidence="7" type="ORF">Ocin01_18091</name>
</gene>
<dbReference type="Pfam" id="PF00089">
    <property type="entry name" value="Trypsin"/>
    <property type="match status" value="1"/>
</dbReference>
<dbReference type="PANTHER" id="PTHR24264:SF65">
    <property type="entry name" value="SRCR DOMAIN-CONTAINING PROTEIN"/>
    <property type="match status" value="1"/>
</dbReference>
<dbReference type="PANTHER" id="PTHR24264">
    <property type="entry name" value="TRYPSIN-RELATED"/>
    <property type="match status" value="1"/>
</dbReference>
<dbReference type="PROSITE" id="PS50240">
    <property type="entry name" value="TRYPSIN_DOM"/>
    <property type="match status" value="1"/>
</dbReference>
<comment type="caution">
    <text evidence="7">The sequence shown here is derived from an EMBL/GenBank/DDBJ whole genome shotgun (WGS) entry which is preliminary data.</text>
</comment>
<dbReference type="AlphaFoldDB" id="A0A1D2M6P1"/>
<dbReference type="Proteomes" id="UP000094527">
    <property type="component" value="Unassembled WGS sequence"/>
</dbReference>
<dbReference type="STRING" id="48709.A0A1D2M6P1"/>
<dbReference type="SUPFAM" id="SSF50494">
    <property type="entry name" value="Trypsin-like serine proteases"/>
    <property type="match status" value="1"/>
</dbReference>
<name>A0A1D2M6P1_ORCCI</name>